<dbReference type="GO" id="GO:0051301">
    <property type="term" value="P:cell division"/>
    <property type="evidence" value="ECO:0007669"/>
    <property type="project" value="UniProtKB-KW"/>
</dbReference>
<dbReference type="Pfam" id="PF05839">
    <property type="entry name" value="Apc13p"/>
    <property type="match status" value="1"/>
</dbReference>
<protein>
    <submittedName>
        <fullName evidence="7">6274_t:CDS:1</fullName>
    </submittedName>
</protein>
<keyword evidence="2" id="KW-0132">Cell division</keyword>
<evidence type="ECO:0000313" key="8">
    <source>
        <dbReference type="Proteomes" id="UP000789570"/>
    </source>
</evidence>
<feature type="compositionally biased region" description="Low complexity" evidence="6">
    <location>
        <begin position="76"/>
        <end position="92"/>
    </location>
</feature>
<proteinExistence type="inferred from homology"/>
<evidence type="ECO:0000256" key="1">
    <source>
        <dbReference type="ARBA" id="ARBA00006940"/>
    </source>
</evidence>
<evidence type="ECO:0000256" key="3">
    <source>
        <dbReference type="ARBA" id="ARBA00022776"/>
    </source>
</evidence>
<organism evidence="7 8">
    <name type="scientific">Funneliformis caledonium</name>
    <dbReference type="NCBI Taxonomy" id="1117310"/>
    <lineage>
        <taxon>Eukaryota</taxon>
        <taxon>Fungi</taxon>
        <taxon>Fungi incertae sedis</taxon>
        <taxon>Mucoromycota</taxon>
        <taxon>Glomeromycotina</taxon>
        <taxon>Glomeromycetes</taxon>
        <taxon>Glomerales</taxon>
        <taxon>Glomeraceae</taxon>
        <taxon>Funneliformis</taxon>
    </lineage>
</organism>
<dbReference type="OrthoDB" id="2351920at2759"/>
<evidence type="ECO:0000256" key="4">
    <source>
        <dbReference type="ARBA" id="ARBA00022786"/>
    </source>
</evidence>
<keyword evidence="3" id="KW-0498">Mitosis</keyword>
<evidence type="ECO:0000256" key="2">
    <source>
        <dbReference type="ARBA" id="ARBA00022618"/>
    </source>
</evidence>
<dbReference type="InterPro" id="IPR008401">
    <property type="entry name" value="Apc13"/>
</dbReference>
<keyword evidence="5" id="KW-0131">Cell cycle</keyword>
<evidence type="ECO:0000313" key="7">
    <source>
        <dbReference type="EMBL" id="CAG8560894.1"/>
    </source>
</evidence>
<reference evidence="7" key="1">
    <citation type="submission" date="2021-06" db="EMBL/GenBank/DDBJ databases">
        <authorList>
            <person name="Kallberg Y."/>
            <person name="Tangrot J."/>
            <person name="Rosling A."/>
        </authorList>
    </citation>
    <scope>NUCLEOTIDE SEQUENCE</scope>
    <source>
        <strain evidence="7">UK204</strain>
    </source>
</reference>
<evidence type="ECO:0000256" key="6">
    <source>
        <dbReference type="SAM" id="MobiDB-lite"/>
    </source>
</evidence>
<feature type="region of interest" description="Disordered" evidence="6">
    <location>
        <begin position="33"/>
        <end position="92"/>
    </location>
</feature>
<name>A0A9N9BA26_9GLOM</name>
<dbReference type="EMBL" id="CAJVPQ010001603">
    <property type="protein sequence ID" value="CAG8560894.1"/>
    <property type="molecule type" value="Genomic_DNA"/>
</dbReference>
<comment type="similarity">
    <text evidence="1">Belongs to the APC13 family.</text>
</comment>
<dbReference type="AlphaFoldDB" id="A0A9N9BA26"/>
<gene>
    <name evidence="7" type="ORF">FCALED_LOCUS6594</name>
</gene>
<comment type="caution">
    <text evidence="7">The sequence shown here is derived from an EMBL/GenBank/DDBJ whole genome shotgun (WGS) entry which is preliminary data.</text>
</comment>
<accession>A0A9N9BA26</accession>
<sequence length="92" mass="10740">MDGRFNHAHLRHTKHLDFLDKWENYKLPDDEIAVPLKHQPPSTSDNDDFNNLLPEQLKPGNKKWADLSLDFLNDESQQQSQNQLQSQTNSTN</sequence>
<evidence type="ECO:0000256" key="5">
    <source>
        <dbReference type="ARBA" id="ARBA00023306"/>
    </source>
</evidence>
<dbReference type="Proteomes" id="UP000789570">
    <property type="component" value="Unassembled WGS sequence"/>
</dbReference>
<dbReference type="GO" id="GO:0005680">
    <property type="term" value="C:anaphase-promoting complex"/>
    <property type="evidence" value="ECO:0007669"/>
    <property type="project" value="InterPro"/>
</dbReference>
<keyword evidence="8" id="KW-1185">Reference proteome</keyword>
<keyword evidence="4" id="KW-0833">Ubl conjugation pathway</keyword>